<protein>
    <submittedName>
        <fullName evidence="2">Glycosyltransferase family 4 protein</fullName>
        <ecNumber evidence="2">2.4.-.-</ecNumber>
    </submittedName>
</protein>
<gene>
    <name evidence="2" type="ORF">ABOZ73_08820</name>
</gene>
<dbReference type="PANTHER" id="PTHR12526">
    <property type="entry name" value="GLYCOSYLTRANSFERASE"/>
    <property type="match status" value="1"/>
</dbReference>
<accession>A0AB39KYN8</accession>
<dbReference type="EC" id="2.4.-.-" evidence="2"/>
<dbReference type="PANTHER" id="PTHR12526:SF635">
    <property type="entry name" value="GLYCOSYL TRANSFERASE GROUP 1"/>
    <property type="match status" value="1"/>
</dbReference>
<organism evidence="2">
    <name type="scientific">Caulobacter sp. 73W</name>
    <dbReference type="NCBI Taxonomy" id="3161137"/>
    <lineage>
        <taxon>Bacteria</taxon>
        <taxon>Pseudomonadati</taxon>
        <taxon>Pseudomonadota</taxon>
        <taxon>Alphaproteobacteria</taxon>
        <taxon>Caulobacterales</taxon>
        <taxon>Caulobacteraceae</taxon>
        <taxon>Caulobacter</taxon>
    </lineage>
</organism>
<dbReference type="InterPro" id="IPR001296">
    <property type="entry name" value="Glyco_trans_1"/>
</dbReference>
<dbReference type="Gene3D" id="3.40.50.2000">
    <property type="entry name" value="Glycogen Phosphorylase B"/>
    <property type="match status" value="2"/>
</dbReference>
<keyword evidence="2" id="KW-0328">Glycosyltransferase</keyword>
<keyword evidence="2" id="KW-0808">Transferase</keyword>
<proteinExistence type="predicted"/>
<dbReference type="SUPFAM" id="SSF53756">
    <property type="entry name" value="UDP-Glycosyltransferase/glycogen phosphorylase"/>
    <property type="match status" value="1"/>
</dbReference>
<dbReference type="RefSeq" id="WP_369062376.1">
    <property type="nucleotide sequence ID" value="NZ_CP158375.1"/>
</dbReference>
<name>A0AB39KYN8_9CAUL</name>
<sequence length="344" mass="38773">MKISLVSSFVPFINGGARFIVEWLEEKLRAHGHQVERFYLPFIDHPDELLHQTAAWRLLDLTDTCDRVICFRPPAHVIDHPNKVLWFIHHIRAYYDLWDTPYGVPVDAKSTAVRKALMDLDTRTIKEAKAVYTNSQVVADRLMNFNGIKADPLYPPIYQPERFRHDGYGDEIVVVCRVEPHKRQSLLIEAMQHVKSGVKLRLCGTASNPTYGAEIGQMIGGLGVADKVVFDDRWITEEEKAEVIAPALAVAYLPKDEDSYGYPSLEGAHARKAVLTTTDSGGVLELVENGRNGFVSEPDPVALAQAMDRLWLDRKLAGKMGDASLKRLSDLKIDWNTVVERLTE</sequence>
<dbReference type="AlphaFoldDB" id="A0AB39KYN8"/>
<dbReference type="CDD" id="cd03801">
    <property type="entry name" value="GT4_PimA-like"/>
    <property type="match status" value="1"/>
</dbReference>
<evidence type="ECO:0000313" key="2">
    <source>
        <dbReference type="EMBL" id="XDO98501.1"/>
    </source>
</evidence>
<dbReference type="Pfam" id="PF00534">
    <property type="entry name" value="Glycos_transf_1"/>
    <property type="match status" value="1"/>
</dbReference>
<dbReference type="EMBL" id="CP158375">
    <property type="protein sequence ID" value="XDO98501.1"/>
    <property type="molecule type" value="Genomic_DNA"/>
</dbReference>
<evidence type="ECO:0000259" key="1">
    <source>
        <dbReference type="Pfam" id="PF00534"/>
    </source>
</evidence>
<reference evidence="2" key="1">
    <citation type="submission" date="2024-06" db="EMBL/GenBank/DDBJ databases">
        <title>Caulobacter inopinatus, sp. nov.</title>
        <authorList>
            <person name="Donachie S.P."/>
        </authorList>
    </citation>
    <scope>NUCLEOTIDE SEQUENCE</scope>
    <source>
        <strain evidence="2">73W</strain>
    </source>
</reference>
<feature type="domain" description="Glycosyl transferase family 1" evidence="1">
    <location>
        <begin position="170"/>
        <end position="324"/>
    </location>
</feature>
<dbReference type="GO" id="GO:0016757">
    <property type="term" value="F:glycosyltransferase activity"/>
    <property type="evidence" value="ECO:0007669"/>
    <property type="project" value="UniProtKB-KW"/>
</dbReference>